<keyword evidence="3" id="KW-1185">Reference proteome</keyword>
<dbReference type="Gene3D" id="3.90.1170.50">
    <property type="entry name" value="Aldehyde oxidase/xanthine dehydrogenase, a/b hammerhead"/>
    <property type="match status" value="1"/>
</dbReference>
<dbReference type="RefSeq" id="WP_200595671.1">
    <property type="nucleotide sequence ID" value="NZ_JAEPBG010000012.1"/>
</dbReference>
<dbReference type="SUPFAM" id="SSF56003">
    <property type="entry name" value="Molybdenum cofactor-binding domain"/>
    <property type="match status" value="1"/>
</dbReference>
<accession>A0A934SVL5</accession>
<dbReference type="InterPro" id="IPR036856">
    <property type="entry name" value="Ald_Oxase/Xan_DH_a/b_sf"/>
</dbReference>
<dbReference type="InterPro" id="IPR016208">
    <property type="entry name" value="Ald_Oxase/xanthine_DH-like"/>
</dbReference>
<dbReference type="Pfam" id="PF02738">
    <property type="entry name" value="MoCoBD_1"/>
    <property type="match status" value="1"/>
</dbReference>
<evidence type="ECO:0000313" key="3">
    <source>
        <dbReference type="Proteomes" id="UP000622890"/>
    </source>
</evidence>
<dbReference type="GO" id="GO:0016491">
    <property type="term" value="F:oxidoreductase activity"/>
    <property type="evidence" value="ECO:0007669"/>
    <property type="project" value="InterPro"/>
</dbReference>
<organism evidence="2 3">
    <name type="scientific">Noviherbaspirillum pedocola</name>
    <dbReference type="NCBI Taxonomy" id="2801341"/>
    <lineage>
        <taxon>Bacteria</taxon>
        <taxon>Pseudomonadati</taxon>
        <taxon>Pseudomonadota</taxon>
        <taxon>Betaproteobacteria</taxon>
        <taxon>Burkholderiales</taxon>
        <taxon>Oxalobacteraceae</taxon>
        <taxon>Noviherbaspirillum</taxon>
    </lineage>
</organism>
<gene>
    <name evidence="2" type="ORF">JJB74_22505</name>
</gene>
<dbReference type="Gene3D" id="3.30.365.10">
    <property type="entry name" value="Aldehyde oxidase/xanthine dehydrogenase, molybdopterin binding domain"/>
    <property type="match status" value="4"/>
</dbReference>
<dbReference type="Proteomes" id="UP000622890">
    <property type="component" value="Unassembled WGS sequence"/>
</dbReference>
<protein>
    <submittedName>
        <fullName evidence="2">Xanthine dehydrogenase family protein molybdopterin-binding subunit</fullName>
    </submittedName>
</protein>
<evidence type="ECO:0000259" key="1">
    <source>
        <dbReference type="SMART" id="SM01008"/>
    </source>
</evidence>
<dbReference type="InterPro" id="IPR037165">
    <property type="entry name" value="AldOxase/xan_DH_Mopterin-bd_sf"/>
</dbReference>
<sequence>MSTIGQGVDRVDGRDKVTGRATYAAEHRLPGIAHAVLVTSTIASGRIVGIDAGTAERMRGVVLVMTHRNAPKLPKGGRGAVDPPAGRVLNLLQDDEVLYSNQPVALVVAETLEQARDAARAVRVHYAAHAPTMDFDRARFNAAKPEKAKQEPADSRRGDLQAGIDAAAEQIDVGYRTPMEHHNPMEPHATIAAWEGEHLTLYDSTQYVSGDARTVAKVLGLPNERVRVICPYVGGGFGCKGSTWSHVVLAAMAAKSAGRPVKLVLDRPQMFGPVGGRPETEQRLLLAASADGALTAVRHNVIAASAFQEDWLETSAIVTRMLYACGSQETTHRLARLNIGTPTFMRAPGEATGSFALECAMDELAYELKMDPIALRLRNYAETEPEKGKPFSRKELRECYRQGAERFGWTRRDPRPMAMRNGNLLVGMGMATATYPANRKDARASARILADGSAVLASGTQDLGTGTYTVMTQVAADALGLPISRVRFELGDSSLPQAPVSGGSQSVASVAPAVQQAATAARTKLVGMALADRASPLFEAAPGEVQVENGFLFLQSAPDRRDSYAAIIARHGGKPVAAESAAEPGDEKEKYALHSFGAVFAEVHVDPELGTIRVPRIVGAYDVGQLLNEKTGRSQLIGGIVWGVGMALMETTEYDMRYGRPVNNNLAEYHVPVNADIGDIDIIVLPGKDPVINALGTRGIGEIGITGVAAAIANAVYHATGKRVRELPITLDKVMV</sequence>
<dbReference type="InterPro" id="IPR000674">
    <property type="entry name" value="Ald_Oxase/Xan_DH_a/b"/>
</dbReference>
<dbReference type="InterPro" id="IPR008274">
    <property type="entry name" value="AldOxase/xan_DH_MoCoBD1"/>
</dbReference>
<proteinExistence type="predicted"/>
<dbReference type="SMART" id="SM01008">
    <property type="entry name" value="Ald_Xan_dh_C"/>
    <property type="match status" value="1"/>
</dbReference>
<dbReference type="SUPFAM" id="SSF54665">
    <property type="entry name" value="CO dehydrogenase molybdoprotein N-domain-like"/>
    <property type="match status" value="1"/>
</dbReference>
<dbReference type="Pfam" id="PF20256">
    <property type="entry name" value="MoCoBD_2"/>
    <property type="match status" value="1"/>
</dbReference>
<dbReference type="PANTHER" id="PTHR11908:SF153">
    <property type="entry name" value="DEHYDROGENASE"/>
    <property type="match status" value="1"/>
</dbReference>
<dbReference type="InterPro" id="IPR046867">
    <property type="entry name" value="AldOxase/xan_DH_MoCoBD2"/>
</dbReference>
<dbReference type="PANTHER" id="PTHR11908">
    <property type="entry name" value="XANTHINE DEHYDROGENASE"/>
    <property type="match status" value="1"/>
</dbReference>
<feature type="domain" description="Aldehyde oxidase/xanthine dehydrogenase a/b hammerhead" evidence="1">
    <location>
        <begin position="18"/>
        <end position="130"/>
    </location>
</feature>
<dbReference type="EMBL" id="JAEPBG010000012">
    <property type="protein sequence ID" value="MBK4737400.1"/>
    <property type="molecule type" value="Genomic_DNA"/>
</dbReference>
<evidence type="ECO:0000313" key="2">
    <source>
        <dbReference type="EMBL" id="MBK4737400.1"/>
    </source>
</evidence>
<dbReference type="Pfam" id="PF01315">
    <property type="entry name" value="Ald_Xan_dh_C"/>
    <property type="match status" value="1"/>
</dbReference>
<dbReference type="GO" id="GO:0005506">
    <property type="term" value="F:iron ion binding"/>
    <property type="evidence" value="ECO:0007669"/>
    <property type="project" value="InterPro"/>
</dbReference>
<name>A0A934SVL5_9BURK</name>
<comment type="caution">
    <text evidence="2">The sequence shown here is derived from an EMBL/GenBank/DDBJ whole genome shotgun (WGS) entry which is preliminary data.</text>
</comment>
<dbReference type="AlphaFoldDB" id="A0A934SVL5"/>
<reference evidence="2" key="1">
    <citation type="submission" date="2021-01" db="EMBL/GenBank/DDBJ databases">
        <title>Genome sequence of strain Noviherbaspirillum sp. DKR-6.</title>
        <authorList>
            <person name="Chaudhary D.K."/>
        </authorList>
    </citation>
    <scope>NUCLEOTIDE SEQUENCE</scope>
    <source>
        <strain evidence="2">DKR-6</strain>
    </source>
</reference>